<dbReference type="Pfam" id="PF17107">
    <property type="entry name" value="SesA"/>
    <property type="match status" value="1"/>
</dbReference>
<feature type="domain" description="DUF7779" evidence="3">
    <location>
        <begin position="507"/>
        <end position="579"/>
    </location>
</feature>
<evidence type="ECO:0000259" key="1">
    <source>
        <dbReference type="Pfam" id="PF00931"/>
    </source>
</evidence>
<dbReference type="InterPro" id="IPR027417">
    <property type="entry name" value="P-loop_NTPase"/>
</dbReference>
<evidence type="ECO:0000259" key="2">
    <source>
        <dbReference type="Pfam" id="PF17107"/>
    </source>
</evidence>
<dbReference type="SUPFAM" id="SSF52540">
    <property type="entry name" value="P-loop containing nucleoside triphosphate hydrolases"/>
    <property type="match status" value="1"/>
</dbReference>
<dbReference type="Gene3D" id="1.25.40.10">
    <property type="entry name" value="Tetratricopeptide repeat domain"/>
    <property type="match status" value="1"/>
</dbReference>
<dbReference type="InParanoid" id="A0A507APZ0"/>
<comment type="caution">
    <text evidence="4">The sequence shown here is derived from an EMBL/GenBank/DDBJ whole genome shotgun (WGS) entry which is preliminary data.</text>
</comment>
<protein>
    <submittedName>
        <fullName evidence="4">Uncharacterized protein</fullName>
    </submittedName>
</protein>
<name>A0A507APZ0_9PEZI</name>
<dbReference type="RefSeq" id="XP_030991178.1">
    <property type="nucleotide sequence ID" value="XM_031144311.1"/>
</dbReference>
<proteinExistence type="predicted"/>
<feature type="domain" description="NB-ARC" evidence="1">
    <location>
        <begin position="255"/>
        <end position="417"/>
    </location>
</feature>
<dbReference type="Pfam" id="PF13374">
    <property type="entry name" value="TPR_10"/>
    <property type="match status" value="2"/>
</dbReference>
<sequence length="923" mass="103601">MAGSGSIFTAISSSESTNVMPSARFDGCLAADMRGTFFTSENGSVDGVSTLTWINPVGKLVKPGAPSSQQMDPVSAIGLAAAIVQFIDIGAKVAKRLHSFSNDLDQVPKAFRQMSVNLPLIVDGLRRIKLQEDSDKLDEATRTALRPVVTECIRSTEELGGILDKTLPSATASSWERRKKALLSLGKDRKVEEISEALDRYVQVLTFHQVISAGTSHPEAPPAYETLTFWLVPLDRNASFVGREDILRQIDLTFQVKEGSQPKVALYGLGGIGKSQITLEYCYRRSKEEDKCSVFWVNAATAARFEESFKRIADSCGLVTGGQGSSDDITVLVKDYLETKHSRPWLMVLDNIDDKQAFFVEELRSGRTASDTIPRCSQGSLLFTTRTIDVAVDLVAPAEPIMVTAMTKEEGTQLVRNRLPGEKADASLIAEFLQELDHIPLAISQAVAFMAKRRKTVAQYLQQYRSNETARMRMLNYEFSDHGRQDRSLESVAKTWAISFDWIRNNDRRAIDLLYVISFLQHQSIPKELLLDADEDEFEFEDAVATLKGFSFLDANADDTVFKTHRLVQLTTRSWLQTQSLEALEAAAFEALKLLSLNFPEPITNPLEGYFITCANMLPHAELLLQYKFQKPLGREEELVKARLLDYVGRYVHWISDYQTGLARLREACRIKEKHLDERDVDRLRTQGRLVWSLFVNGDAEEIKAAMELGYRLLELRREVLGADHPETIDCLSDLAGVVEVAGDLEKSRTLQEEAVERSVRVLGPTHQDTLNCKAHLASVLQELDYIEQAVVLQREVYNVKLRELGPENPDLLAAEHNLAMILSDAGEDEEALRLTRQNFETKRRVLGVDHRETLITGHFLAVELRGLERDEECRRLCEMIIAEARQGPRRNNVHSIRIVNQISGLLDYLNNHAADTATQDVS</sequence>
<dbReference type="GeneID" id="41976802"/>
<dbReference type="STRING" id="1093900.A0A507APZ0"/>
<dbReference type="Pfam" id="PF13424">
    <property type="entry name" value="TPR_12"/>
    <property type="match status" value="1"/>
</dbReference>
<dbReference type="InterPro" id="IPR056681">
    <property type="entry name" value="DUF7779"/>
</dbReference>
<dbReference type="Gene3D" id="3.40.50.300">
    <property type="entry name" value="P-loop containing nucleotide triphosphate hydrolases"/>
    <property type="match status" value="1"/>
</dbReference>
<dbReference type="GO" id="GO:0043531">
    <property type="term" value="F:ADP binding"/>
    <property type="evidence" value="ECO:0007669"/>
    <property type="project" value="InterPro"/>
</dbReference>
<dbReference type="SUPFAM" id="SSF48452">
    <property type="entry name" value="TPR-like"/>
    <property type="match status" value="2"/>
</dbReference>
<evidence type="ECO:0000259" key="3">
    <source>
        <dbReference type="Pfam" id="PF25000"/>
    </source>
</evidence>
<feature type="domain" description="NACHT-NTPase and P-loop NTPases N-terminal" evidence="2">
    <location>
        <begin position="81"/>
        <end position="205"/>
    </location>
</feature>
<dbReference type="AlphaFoldDB" id="A0A507APZ0"/>
<dbReference type="Proteomes" id="UP000319257">
    <property type="component" value="Unassembled WGS sequence"/>
</dbReference>
<evidence type="ECO:0000313" key="5">
    <source>
        <dbReference type="Proteomes" id="UP000319257"/>
    </source>
</evidence>
<dbReference type="OrthoDB" id="20872at2759"/>
<dbReference type="InterPro" id="IPR011990">
    <property type="entry name" value="TPR-like_helical_dom_sf"/>
</dbReference>
<evidence type="ECO:0000313" key="4">
    <source>
        <dbReference type="EMBL" id="TPX09467.1"/>
    </source>
</evidence>
<dbReference type="InterPro" id="IPR002182">
    <property type="entry name" value="NB-ARC"/>
</dbReference>
<dbReference type="InterPro" id="IPR031352">
    <property type="entry name" value="SesA"/>
</dbReference>
<organism evidence="4 5">
    <name type="scientific">Thyridium curvatum</name>
    <dbReference type="NCBI Taxonomy" id="1093900"/>
    <lineage>
        <taxon>Eukaryota</taxon>
        <taxon>Fungi</taxon>
        <taxon>Dikarya</taxon>
        <taxon>Ascomycota</taxon>
        <taxon>Pezizomycotina</taxon>
        <taxon>Sordariomycetes</taxon>
        <taxon>Sordariomycetidae</taxon>
        <taxon>Thyridiales</taxon>
        <taxon>Thyridiaceae</taxon>
        <taxon>Thyridium</taxon>
    </lineage>
</organism>
<dbReference type="InterPro" id="IPR053137">
    <property type="entry name" value="NLR-like"/>
</dbReference>
<dbReference type="Pfam" id="PF00931">
    <property type="entry name" value="NB-ARC"/>
    <property type="match status" value="1"/>
</dbReference>
<dbReference type="EMBL" id="SKBQ01000067">
    <property type="protein sequence ID" value="TPX09467.1"/>
    <property type="molecule type" value="Genomic_DNA"/>
</dbReference>
<dbReference type="PANTHER" id="PTHR46082:SF6">
    <property type="entry name" value="AAA+ ATPASE DOMAIN-CONTAINING PROTEIN-RELATED"/>
    <property type="match status" value="1"/>
</dbReference>
<gene>
    <name evidence="4" type="ORF">E0L32_009355</name>
</gene>
<keyword evidence="5" id="KW-1185">Reference proteome</keyword>
<dbReference type="PANTHER" id="PTHR46082">
    <property type="entry name" value="ATP/GTP-BINDING PROTEIN-RELATED"/>
    <property type="match status" value="1"/>
</dbReference>
<reference evidence="4 5" key="1">
    <citation type="submission" date="2019-06" db="EMBL/GenBank/DDBJ databases">
        <title>Draft genome sequence of the filamentous fungus Phialemoniopsis curvata isolated from diesel fuel.</title>
        <authorList>
            <person name="Varaljay V.A."/>
            <person name="Lyon W.J."/>
            <person name="Crouch A.L."/>
            <person name="Drake C.E."/>
            <person name="Hollomon J.M."/>
            <person name="Nadeau L.J."/>
            <person name="Nunn H.S."/>
            <person name="Stevenson B.S."/>
            <person name="Bojanowski C.L."/>
            <person name="Crookes-Goodson W.J."/>
        </authorList>
    </citation>
    <scope>NUCLEOTIDE SEQUENCE [LARGE SCALE GENOMIC DNA]</scope>
    <source>
        <strain evidence="4 5">D216</strain>
    </source>
</reference>
<dbReference type="Pfam" id="PF25000">
    <property type="entry name" value="DUF7779"/>
    <property type="match status" value="1"/>
</dbReference>
<accession>A0A507APZ0</accession>